<name>A0A915ITW8_ROMCU</name>
<dbReference type="GO" id="GO:0005509">
    <property type="term" value="F:calcium ion binding"/>
    <property type="evidence" value="ECO:0007669"/>
    <property type="project" value="InterPro"/>
</dbReference>
<accession>A0A915ITW8</accession>
<dbReference type="PROSITE" id="PS50222">
    <property type="entry name" value="EF_HAND_2"/>
    <property type="match status" value="1"/>
</dbReference>
<organism evidence="4 5">
    <name type="scientific">Romanomermis culicivorax</name>
    <name type="common">Nematode worm</name>
    <dbReference type="NCBI Taxonomy" id="13658"/>
    <lineage>
        <taxon>Eukaryota</taxon>
        <taxon>Metazoa</taxon>
        <taxon>Ecdysozoa</taxon>
        <taxon>Nematoda</taxon>
        <taxon>Enoplea</taxon>
        <taxon>Dorylaimia</taxon>
        <taxon>Mermithida</taxon>
        <taxon>Mermithoidea</taxon>
        <taxon>Mermithidae</taxon>
        <taxon>Romanomermis</taxon>
    </lineage>
</organism>
<feature type="domain" description="EF-hand" evidence="3">
    <location>
        <begin position="24"/>
        <end position="59"/>
    </location>
</feature>
<dbReference type="InterPro" id="IPR011992">
    <property type="entry name" value="EF-hand-dom_pair"/>
</dbReference>
<sequence length="87" mass="9857">MEILQKRLTEAMQKADPNAAALEPDKNELKKVFDEFDKDGDGFIQMEELRTVLQNMGQNLSDEDLEIMFQAADVNRDGGISFEGKFS</sequence>
<evidence type="ECO:0000259" key="3">
    <source>
        <dbReference type="PROSITE" id="PS50222"/>
    </source>
</evidence>
<dbReference type="SUPFAM" id="SSF47473">
    <property type="entry name" value="EF-hand"/>
    <property type="match status" value="1"/>
</dbReference>
<evidence type="ECO:0000256" key="2">
    <source>
        <dbReference type="ARBA" id="ARBA00022837"/>
    </source>
</evidence>
<evidence type="ECO:0000313" key="4">
    <source>
        <dbReference type="Proteomes" id="UP000887565"/>
    </source>
</evidence>
<dbReference type="InterPro" id="IPR002048">
    <property type="entry name" value="EF_hand_dom"/>
</dbReference>
<reference evidence="5" key="1">
    <citation type="submission" date="2022-11" db="UniProtKB">
        <authorList>
            <consortium name="WormBaseParasite"/>
        </authorList>
    </citation>
    <scope>IDENTIFICATION</scope>
</reference>
<keyword evidence="2" id="KW-0106">Calcium</keyword>
<proteinExistence type="predicted"/>
<dbReference type="WBParaSite" id="nRc.2.0.1.t17639-RA">
    <property type="protein sequence ID" value="nRc.2.0.1.t17639-RA"/>
    <property type="gene ID" value="nRc.2.0.1.g17639"/>
</dbReference>
<dbReference type="OMA" id="FIQMEEL"/>
<keyword evidence="4" id="KW-1185">Reference proteome</keyword>
<dbReference type="CDD" id="cd00051">
    <property type="entry name" value="EFh"/>
    <property type="match status" value="1"/>
</dbReference>
<keyword evidence="1" id="KW-0677">Repeat</keyword>
<dbReference type="Pfam" id="PF13499">
    <property type="entry name" value="EF-hand_7"/>
    <property type="match status" value="1"/>
</dbReference>
<dbReference type="FunFam" id="1.10.238.10:FF:000001">
    <property type="entry name" value="Calmodulin 1"/>
    <property type="match status" value="1"/>
</dbReference>
<protein>
    <submittedName>
        <fullName evidence="5">EF-hand domain-containing protein</fullName>
    </submittedName>
</protein>
<dbReference type="InterPro" id="IPR050145">
    <property type="entry name" value="Centrin_CML-like"/>
</dbReference>
<dbReference type="Proteomes" id="UP000887565">
    <property type="component" value="Unplaced"/>
</dbReference>
<dbReference type="InterPro" id="IPR018247">
    <property type="entry name" value="EF_Hand_1_Ca_BS"/>
</dbReference>
<evidence type="ECO:0000313" key="5">
    <source>
        <dbReference type="WBParaSite" id="nRc.2.0.1.t17639-RA"/>
    </source>
</evidence>
<dbReference type="PROSITE" id="PS00018">
    <property type="entry name" value="EF_HAND_1"/>
    <property type="match status" value="1"/>
</dbReference>
<dbReference type="PANTHER" id="PTHR23050">
    <property type="entry name" value="CALCIUM BINDING PROTEIN"/>
    <property type="match status" value="1"/>
</dbReference>
<evidence type="ECO:0000256" key="1">
    <source>
        <dbReference type="ARBA" id="ARBA00022737"/>
    </source>
</evidence>
<dbReference type="AlphaFoldDB" id="A0A915ITW8"/>
<dbReference type="SMART" id="SM00054">
    <property type="entry name" value="EFh"/>
    <property type="match status" value="1"/>
</dbReference>
<dbReference type="Gene3D" id="1.10.238.10">
    <property type="entry name" value="EF-hand"/>
    <property type="match status" value="1"/>
</dbReference>